<reference evidence="14" key="1">
    <citation type="journal article" name="Insects">
        <title>Three Complete Mitochondrial Genomes of Erotylidae (Coleoptera: Cucujoidea) with Higher Phylogenetic Analysis.</title>
        <authorList>
            <person name="Liu J."/>
            <person name="Wang Y."/>
            <person name="Zhang R."/>
            <person name="Shi C."/>
            <person name="Lu W."/>
            <person name="Li J."/>
            <person name="Bai M."/>
        </authorList>
    </citation>
    <scope>NUCLEOTIDE SEQUENCE</scope>
</reference>
<protein>
    <recommendedName>
        <fullName evidence="12">ATP synthase complex subunit 8</fullName>
    </recommendedName>
</protein>
<evidence type="ECO:0000256" key="12">
    <source>
        <dbReference type="RuleBase" id="RU003661"/>
    </source>
</evidence>
<keyword evidence="7 12" id="KW-0375">Hydrogen ion transport</keyword>
<dbReference type="Pfam" id="PF00895">
    <property type="entry name" value="ATP-synt_8"/>
    <property type="match status" value="1"/>
</dbReference>
<evidence type="ECO:0000256" key="3">
    <source>
        <dbReference type="ARBA" id="ARBA00011291"/>
    </source>
</evidence>
<keyword evidence="10 12" id="KW-0496">Mitochondrion</keyword>
<evidence type="ECO:0000256" key="1">
    <source>
        <dbReference type="ARBA" id="ARBA00004304"/>
    </source>
</evidence>
<geneLocation type="mitochondrion" evidence="14"/>
<evidence type="ECO:0000256" key="5">
    <source>
        <dbReference type="ARBA" id="ARBA00022547"/>
    </source>
</evidence>
<keyword evidence="8 13" id="KW-1133">Transmembrane helix</keyword>
<evidence type="ECO:0000256" key="7">
    <source>
        <dbReference type="ARBA" id="ARBA00022781"/>
    </source>
</evidence>
<dbReference type="InterPro" id="IPR001421">
    <property type="entry name" value="ATP8_metazoa"/>
</dbReference>
<evidence type="ECO:0000313" key="14">
    <source>
        <dbReference type="EMBL" id="QYK19488.1"/>
    </source>
</evidence>
<comment type="similarity">
    <text evidence="2 12">Belongs to the ATPase protein 8 family.</text>
</comment>
<evidence type="ECO:0000256" key="6">
    <source>
        <dbReference type="ARBA" id="ARBA00022692"/>
    </source>
</evidence>
<evidence type="ECO:0000256" key="11">
    <source>
        <dbReference type="ARBA" id="ARBA00023136"/>
    </source>
</evidence>
<evidence type="ECO:0000256" key="9">
    <source>
        <dbReference type="ARBA" id="ARBA00023065"/>
    </source>
</evidence>
<keyword evidence="5 12" id="KW-0138">CF(0)</keyword>
<dbReference type="GO" id="GO:0015078">
    <property type="term" value="F:proton transmembrane transporter activity"/>
    <property type="evidence" value="ECO:0007669"/>
    <property type="project" value="InterPro"/>
</dbReference>
<dbReference type="GO" id="GO:0045259">
    <property type="term" value="C:proton-transporting ATP synthase complex"/>
    <property type="evidence" value="ECO:0007669"/>
    <property type="project" value="UniProtKB-KW"/>
</dbReference>
<dbReference type="GO" id="GO:0031966">
    <property type="term" value="C:mitochondrial membrane"/>
    <property type="evidence" value="ECO:0007669"/>
    <property type="project" value="UniProtKB-SubCell"/>
</dbReference>
<comment type="subunit">
    <text evidence="3">F-type ATPases have 2 components, CF(1) - the catalytic core - and CF(0) - the membrane proton channel.</text>
</comment>
<accession>A0A8F9RU04</accession>
<dbReference type="EMBL" id="MZ014622">
    <property type="protein sequence ID" value="QYK19488.1"/>
    <property type="molecule type" value="Genomic_DNA"/>
</dbReference>
<feature type="transmembrane region" description="Helical" evidence="13">
    <location>
        <begin position="12"/>
        <end position="33"/>
    </location>
</feature>
<evidence type="ECO:0000256" key="8">
    <source>
        <dbReference type="ARBA" id="ARBA00022989"/>
    </source>
</evidence>
<evidence type="ECO:0000256" key="10">
    <source>
        <dbReference type="ARBA" id="ARBA00023128"/>
    </source>
</evidence>
<evidence type="ECO:0000256" key="4">
    <source>
        <dbReference type="ARBA" id="ARBA00022448"/>
    </source>
</evidence>
<evidence type="ECO:0000256" key="13">
    <source>
        <dbReference type="SAM" id="Phobius"/>
    </source>
</evidence>
<proteinExistence type="inferred from homology"/>
<keyword evidence="6 12" id="KW-0812">Transmembrane</keyword>
<dbReference type="AlphaFoldDB" id="A0A8F9RU04"/>
<name>A0A8F9RU04_9CUCU</name>
<dbReference type="GO" id="GO:0015986">
    <property type="term" value="P:proton motive force-driven ATP synthesis"/>
    <property type="evidence" value="ECO:0007669"/>
    <property type="project" value="InterPro"/>
</dbReference>
<evidence type="ECO:0000256" key="2">
    <source>
        <dbReference type="ARBA" id="ARBA00008892"/>
    </source>
</evidence>
<comment type="subcellular location">
    <subcellularLocation>
        <location evidence="1 12">Mitochondrion membrane</location>
        <topology evidence="1 12">Single-pass membrane protein</topology>
    </subcellularLocation>
</comment>
<keyword evidence="9 12" id="KW-0406">Ion transport</keyword>
<organism evidence="14">
    <name type="scientific">Tritoma metasobrina</name>
    <dbReference type="NCBI Taxonomy" id="2866208"/>
    <lineage>
        <taxon>Eukaryota</taxon>
        <taxon>Metazoa</taxon>
        <taxon>Ecdysozoa</taxon>
        <taxon>Arthropoda</taxon>
        <taxon>Hexapoda</taxon>
        <taxon>Insecta</taxon>
        <taxon>Pterygota</taxon>
        <taxon>Neoptera</taxon>
        <taxon>Endopterygota</taxon>
        <taxon>Coleoptera</taxon>
        <taxon>Polyphaga</taxon>
        <taxon>Cucujiformia</taxon>
        <taxon>Erotylidae</taxon>
        <taxon>Erotylinae</taxon>
        <taxon>Tritoma</taxon>
    </lineage>
</organism>
<sequence length="51" mass="6313">MPQMAPMSWLMLFFYFFVIFMLVNTMVYFSFIYPVKTVKSFKTPLKISWKW</sequence>
<keyword evidence="4 12" id="KW-0813">Transport</keyword>
<keyword evidence="11 13" id="KW-0472">Membrane</keyword>
<gene>
    <name evidence="14" type="primary">atp8</name>
</gene>